<evidence type="ECO:0000256" key="1">
    <source>
        <dbReference type="ARBA" id="ARBA00022603"/>
    </source>
</evidence>
<dbReference type="InterPro" id="IPR002052">
    <property type="entry name" value="DNA_methylase_N6_adenine_CS"/>
</dbReference>
<proteinExistence type="predicted"/>
<dbReference type="SUPFAM" id="SSF53335">
    <property type="entry name" value="S-adenosyl-L-methionine-dependent methyltransferases"/>
    <property type="match status" value="1"/>
</dbReference>
<evidence type="ECO:0000256" key="2">
    <source>
        <dbReference type="ARBA" id="ARBA00022679"/>
    </source>
</evidence>
<dbReference type="PIRSF" id="PIRSF004553">
    <property type="entry name" value="CHP00095"/>
    <property type="match status" value="1"/>
</dbReference>
<keyword evidence="1 4" id="KW-0489">Methyltransferase</keyword>
<dbReference type="Proteomes" id="UP001194714">
    <property type="component" value="Unassembled WGS sequence"/>
</dbReference>
<keyword evidence="5" id="KW-1185">Reference proteome</keyword>
<keyword evidence="2 4" id="KW-0808">Transferase</keyword>
<dbReference type="InterPro" id="IPR004398">
    <property type="entry name" value="RNA_MeTrfase_RsmD"/>
</dbReference>
<evidence type="ECO:0000313" key="4">
    <source>
        <dbReference type="EMBL" id="MBF5059441.1"/>
    </source>
</evidence>
<dbReference type="CDD" id="cd02440">
    <property type="entry name" value="AdoMet_MTases"/>
    <property type="match status" value="1"/>
</dbReference>
<dbReference type="InterPro" id="IPR029063">
    <property type="entry name" value="SAM-dependent_MTases_sf"/>
</dbReference>
<dbReference type="PROSITE" id="PS00092">
    <property type="entry name" value="N6_MTASE"/>
    <property type="match status" value="1"/>
</dbReference>
<reference evidence="4 5" key="1">
    <citation type="submission" date="2020-01" db="EMBL/GenBank/DDBJ databases">
        <title>Draft genome sequence of Cand. Neptunochlamydia vexilliferae K9.</title>
        <authorList>
            <person name="Schulz F."/>
            <person name="Koestlbacher S."/>
            <person name="Wascher F."/>
            <person name="Pizzetti I."/>
            <person name="Horn M."/>
        </authorList>
    </citation>
    <scope>NUCLEOTIDE SEQUENCE [LARGE SCALE GENOMIC DNA]</scope>
    <source>
        <strain evidence="4 5">K9</strain>
    </source>
</reference>
<dbReference type="PANTHER" id="PTHR43542">
    <property type="entry name" value="METHYLTRANSFERASE"/>
    <property type="match status" value="1"/>
</dbReference>
<dbReference type="PANTHER" id="PTHR43542:SF1">
    <property type="entry name" value="METHYLTRANSFERASE"/>
    <property type="match status" value="1"/>
</dbReference>
<dbReference type="RefSeq" id="WP_194847747.1">
    <property type="nucleotide sequence ID" value="NZ_JAAEJV010000022.1"/>
</dbReference>
<dbReference type="NCBIfam" id="TIGR00095">
    <property type="entry name" value="16S rRNA (guanine(966)-N(2))-methyltransferase RsmD"/>
    <property type="match status" value="1"/>
</dbReference>
<dbReference type="Gene3D" id="3.40.50.150">
    <property type="entry name" value="Vaccinia Virus protein VP39"/>
    <property type="match status" value="1"/>
</dbReference>
<dbReference type="EC" id="2.1.1.171" evidence="4"/>
<evidence type="ECO:0000256" key="3">
    <source>
        <dbReference type="SAM" id="MobiDB-lite"/>
    </source>
</evidence>
<accession>A0ABS0AZ83</accession>
<dbReference type="EMBL" id="JAAEJV010000022">
    <property type="protein sequence ID" value="MBF5059441.1"/>
    <property type="molecule type" value="Genomic_DNA"/>
</dbReference>
<dbReference type="Pfam" id="PF03602">
    <property type="entry name" value="Cons_hypoth95"/>
    <property type="match status" value="1"/>
</dbReference>
<dbReference type="GO" id="GO:0052913">
    <property type="term" value="F:16S rRNA (guanine(966)-N(2))-methyltransferase activity"/>
    <property type="evidence" value="ECO:0007669"/>
    <property type="project" value="UniProtKB-EC"/>
</dbReference>
<sequence length="186" mass="20357">MRITGGTLKNHPLIAPKGTKTRPTSDKLRQSLFNICQHYVEGAHFLDLFAGSGAVGIEALSRGAASATFIEKERLAANALRKNLQNLNLSSPSTLLIGDVLTLLKKLKGKTFDLIYVDPPYEKGLQEKTLLLIDTLDLLAPDGLLFLEESGAHPLSLPPLKSLTLQKERKVGSTLLYQLIKKEKSL</sequence>
<feature type="region of interest" description="Disordered" evidence="3">
    <location>
        <begin position="1"/>
        <end position="24"/>
    </location>
</feature>
<comment type="caution">
    <text evidence="4">The sequence shown here is derived from an EMBL/GenBank/DDBJ whole genome shotgun (WGS) entry which is preliminary data.</text>
</comment>
<protein>
    <submittedName>
        <fullName evidence="4">Ribosomal RNA small subunit methyltransferase D</fullName>
        <ecNumber evidence="4">2.1.1.171</ecNumber>
    </submittedName>
</protein>
<name>A0ABS0AZ83_9BACT</name>
<evidence type="ECO:0000313" key="5">
    <source>
        <dbReference type="Proteomes" id="UP001194714"/>
    </source>
</evidence>
<gene>
    <name evidence="4" type="ORF">NEPTK9_000955</name>
</gene>
<organism evidence="4 5">
    <name type="scientific">Candidatus Neptunichlamydia vexilliferae</name>
    <dbReference type="NCBI Taxonomy" id="1651774"/>
    <lineage>
        <taxon>Bacteria</taxon>
        <taxon>Pseudomonadati</taxon>
        <taxon>Chlamydiota</taxon>
        <taxon>Chlamydiia</taxon>
        <taxon>Parachlamydiales</taxon>
        <taxon>Simkaniaceae</taxon>
        <taxon>Candidatus Neptunichlamydia</taxon>
    </lineage>
</organism>